<comment type="caution">
    <text evidence="7">The sequence shown here is derived from an EMBL/GenBank/DDBJ whole genome shotgun (WGS) entry which is preliminary data.</text>
</comment>
<organism evidence="7 8">
    <name type="scientific">Microbacterium barkeri</name>
    <dbReference type="NCBI Taxonomy" id="33917"/>
    <lineage>
        <taxon>Bacteria</taxon>
        <taxon>Bacillati</taxon>
        <taxon>Actinomycetota</taxon>
        <taxon>Actinomycetes</taxon>
        <taxon>Micrococcales</taxon>
        <taxon>Microbacteriaceae</taxon>
        <taxon>Microbacterium</taxon>
    </lineage>
</organism>
<keyword evidence="2" id="KW-0805">Transcription regulation</keyword>
<evidence type="ECO:0000313" key="8">
    <source>
        <dbReference type="Proteomes" id="UP001142462"/>
    </source>
</evidence>
<dbReference type="GO" id="GO:0003677">
    <property type="term" value="F:DNA binding"/>
    <property type="evidence" value="ECO:0007669"/>
    <property type="project" value="UniProtKB-KW"/>
</dbReference>
<dbReference type="PANTHER" id="PTHR30204">
    <property type="entry name" value="REDOX-CYCLING DRUG-SENSING TRANSCRIPTIONAL ACTIVATOR SOXR"/>
    <property type="match status" value="1"/>
</dbReference>
<keyword evidence="1" id="KW-0678">Repressor</keyword>
<evidence type="ECO:0000256" key="4">
    <source>
        <dbReference type="ARBA" id="ARBA00023163"/>
    </source>
</evidence>
<dbReference type="InterPro" id="IPR047057">
    <property type="entry name" value="MerR_fam"/>
</dbReference>
<evidence type="ECO:0000256" key="3">
    <source>
        <dbReference type="ARBA" id="ARBA00023125"/>
    </source>
</evidence>
<reference evidence="7" key="2">
    <citation type="submission" date="2023-01" db="EMBL/GenBank/DDBJ databases">
        <authorList>
            <person name="Sun Q."/>
            <person name="Evtushenko L."/>
        </authorList>
    </citation>
    <scope>NUCLEOTIDE SEQUENCE</scope>
    <source>
        <strain evidence="7">VKM Ac-1020</strain>
    </source>
</reference>
<dbReference type="Proteomes" id="UP001142462">
    <property type="component" value="Unassembled WGS sequence"/>
</dbReference>
<protein>
    <submittedName>
        <fullName evidence="7">MerR family transcriptional regulator</fullName>
    </submittedName>
</protein>
<proteinExistence type="predicted"/>
<reference evidence="7" key="1">
    <citation type="journal article" date="2014" name="Int. J. Syst. Evol. Microbiol.">
        <title>Complete genome sequence of Corynebacterium casei LMG S-19264T (=DSM 44701T), isolated from a smear-ripened cheese.</title>
        <authorList>
            <consortium name="US DOE Joint Genome Institute (JGI-PGF)"/>
            <person name="Walter F."/>
            <person name="Albersmeier A."/>
            <person name="Kalinowski J."/>
            <person name="Ruckert C."/>
        </authorList>
    </citation>
    <scope>NUCLEOTIDE SEQUENCE</scope>
    <source>
        <strain evidence="7">VKM Ac-1020</strain>
    </source>
</reference>
<evidence type="ECO:0000256" key="2">
    <source>
        <dbReference type="ARBA" id="ARBA00023015"/>
    </source>
</evidence>
<dbReference type="InterPro" id="IPR000551">
    <property type="entry name" value="MerR-type_HTH_dom"/>
</dbReference>
<dbReference type="AlphaFoldDB" id="A0A9W6H1U1"/>
<dbReference type="EMBL" id="BSEJ01000003">
    <property type="protein sequence ID" value="GLJ60915.1"/>
    <property type="molecule type" value="Genomic_DNA"/>
</dbReference>
<feature type="domain" description="HTH merR-type" evidence="6">
    <location>
        <begin position="5"/>
        <end position="73"/>
    </location>
</feature>
<dbReference type="CDD" id="cd00592">
    <property type="entry name" value="HTH_MerR-like"/>
    <property type="match status" value="1"/>
</dbReference>
<keyword evidence="8" id="KW-1185">Reference proteome</keyword>
<accession>A0A9W6H1U1</accession>
<dbReference type="GO" id="GO:0003700">
    <property type="term" value="F:DNA-binding transcription factor activity"/>
    <property type="evidence" value="ECO:0007669"/>
    <property type="project" value="InterPro"/>
</dbReference>
<dbReference type="SUPFAM" id="SSF46955">
    <property type="entry name" value="Putative DNA-binding domain"/>
    <property type="match status" value="1"/>
</dbReference>
<dbReference type="PANTHER" id="PTHR30204:SF69">
    <property type="entry name" value="MERR-FAMILY TRANSCRIPTIONAL REGULATOR"/>
    <property type="match status" value="1"/>
</dbReference>
<evidence type="ECO:0000256" key="1">
    <source>
        <dbReference type="ARBA" id="ARBA00022491"/>
    </source>
</evidence>
<evidence type="ECO:0000259" key="6">
    <source>
        <dbReference type="PROSITE" id="PS50937"/>
    </source>
</evidence>
<evidence type="ECO:0000256" key="5">
    <source>
        <dbReference type="SAM" id="MobiDB-lite"/>
    </source>
</evidence>
<dbReference type="PROSITE" id="PS50937">
    <property type="entry name" value="HTH_MERR_2"/>
    <property type="match status" value="1"/>
</dbReference>
<name>A0A9W6H1U1_9MICO</name>
<dbReference type="PRINTS" id="PR00040">
    <property type="entry name" value="HTHMERR"/>
</dbReference>
<dbReference type="InterPro" id="IPR009061">
    <property type="entry name" value="DNA-bd_dom_put_sf"/>
</dbReference>
<keyword evidence="3" id="KW-0238">DNA-binding</keyword>
<keyword evidence="4" id="KW-0804">Transcription</keyword>
<feature type="region of interest" description="Disordered" evidence="5">
    <location>
        <begin position="137"/>
        <end position="163"/>
    </location>
</feature>
<sequence>MKSSAWTVGELAERFGLATHVLRHWEGRGLLAPERDGAGRRRYGEADAYRVAVIIASKAAGMSLDQIRALVDTGAAGRHEILERHLAEIDESMAALERARAMALHALECRAHDISTCPNFRANVADIVAGTRRGMGFPGARAQENPPRAGRQGPIGPVAARSS</sequence>
<dbReference type="Gene3D" id="1.10.1660.10">
    <property type="match status" value="1"/>
</dbReference>
<dbReference type="RefSeq" id="WP_271172626.1">
    <property type="nucleotide sequence ID" value="NZ_BSEJ01000003.1"/>
</dbReference>
<evidence type="ECO:0000313" key="7">
    <source>
        <dbReference type="EMBL" id="GLJ60915.1"/>
    </source>
</evidence>
<dbReference type="SMART" id="SM00422">
    <property type="entry name" value="HTH_MERR"/>
    <property type="match status" value="1"/>
</dbReference>
<dbReference type="Pfam" id="PF13411">
    <property type="entry name" value="MerR_1"/>
    <property type="match status" value="1"/>
</dbReference>
<gene>
    <name evidence="7" type="primary">merR</name>
    <name evidence="7" type="ORF">GCM10017576_10440</name>
</gene>